<sequence>MKRFTIGNADILKGRLEIKVEKEEIMRILPHRGRMLLLDGVLITPEIVRGAFRVTPEVCDGHAFKGKMILRGADILDMAAQTLGVWAGQYPDLQERIAFVYRYGETKFIKPAVPSDTLIIEANPQDLTINIRRSAAGEIIRITGKNFSARVGDRQIATVTLVELIIVNDNGSV</sequence>
<dbReference type="Gene3D" id="3.10.129.10">
    <property type="entry name" value="Hotdog Thioesterase"/>
    <property type="match status" value="1"/>
</dbReference>
<dbReference type="Proteomes" id="UP000236946">
    <property type="component" value="Unassembled WGS sequence"/>
</dbReference>
<organism evidence="1 2">
    <name type="scientific">Candidatus Staskawiczbacteria bacterium CG10_big_fil_rev_8_21_14_0_10_38_10</name>
    <dbReference type="NCBI Taxonomy" id="1974891"/>
    <lineage>
        <taxon>Bacteria</taxon>
        <taxon>Candidatus Staskawicziibacteriota</taxon>
    </lineage>
</organism>
<accession>A0A2H9T110</accession>
<evidence type="ECO:0000313" key="2">
    <source>
        <dbReference type="Proteomes" id="UP000236946"/>
    </source>
</evidence>
<name>A0A2H9T110_9BACT</name>
<gene>
    <name evidence="1" type="ORF">COU98_02180</name>
</gene>
<comment type="caution">
    <text evidence="1">The sequence shown here is derived from an EMBL/GenBank/DDBJ whole genome shotgun (WGS) entry which is preliminary data.</text>
</comment>
<protein>
    <submittedName>
        <fullName evidence="1">Uncharacterized protein</fullName>
    </submittedName>
</protein>
<dbReference type="InterPro" id="IPR029069">
    <property type="entry name" value="HotDog_dom_sf"/>
</dbReference>
<proteinExistence type="predicted"/>
<evidence type="ECO:0000313" key="1">
    <source>
        <dbReference type="EMBL" id="PJE69423.1"/>
    </source>
</evidence>
<dbReference type="EMBL" id="PFEN01000041">
    <property type="protein sequence ID" value="PJE69423.1"/>
    <property type="molecule type" value="Genomic_DNA"/>
</dbReference>
<dbReference type="SUPFAM" id="SSF54637">
    <property type="entry name" value="Thioesterase/thiol ester dehydrase-isomerase"/>
    <property type="match status" value="1"/>
</dbReference>
<reference evidence="2" key="1">
    <citation type="submission" date="2017-09" db="EMBL/GenBank/DDBJ databases">
        <title>Depth-based differentiation of microbial function through sediment-hosted aquifers and enrichment of novel symbionts in the deep terrestrial subsurface.</title>
        <authorList>
            <person name="Probst A.J."/>
            <person name="Ladd B."/>
            <person name="Jarett J.K."/>
            <person name="Geller-Mcgrath D.E."/>
            <person name="Sieber C.M.K."/>
            <person name="Emerson J.B."/>
            <person name="Anantharaman K."/>
            <person name="Thomas B.C."/>
            <person name="Malmstrom R."/>
            <person name="Stieglmeier M."/>
            <person name="Klingl A."/>
            <person name="Woyke T."/>
            <person name="Ryan C.M."/>
            <person name="Banfield J.F."/>
        </authorList>
    </citation>
    <scope>NUCLEOTIDE SEQUENCE [LARGE SCALE GENOMIC DNA]</scope>
</reference>
<dbReference type="AlphaFoldDB" id="A0A2H9T110"/>